<evidence type="ECO:0000256" key="1">
    <source>
        <dbReference type="ARBA" id="ARBA00004141"/>
    </source>
</evidence>
<evidence type="ECO:0000256" key="5">
    <source>
        <dbReference type="ARBA" id="ARBA00023136"/>
    </source>
</evidence>
<dbReference type="Gene3D" id="2.130.10.10">
    <property type="entry name" value="YVTN repeat-like/Quinoprotein amine dehydrogenase"/>
    <property type="match status" value="5"/>
</dbReference>
<evidence type="ECO:0000256" key="2">
    <source>
        <dbReference type="ARBA" id="ARBA00022692"/>
    </source>
</evidence>
<gene>
    <name evidence="9" type="ORF">AB1Y20_012076</name>
</gene>
<evidence type="ECO:0000256" key="6">
    <source>
        <dbReference type="SAM" id="MobiDB-lite"/>
    </source>
</evidence>
<dbReference type="SMART" id="SM00320">
    <property type="entry name" value="WD40"/>
    <property type="match status" value="11"/>
</dbReference>
<keyword evidence="4 7" id="KW-1133">Transmembrane helix</keyword>
<feature type="transmembrane region" description="Helical" evidence="7">
    <location>
        <begin position="1396"/>
        <end position="1415"/>
    </location>
</feature>
<feature type="transmembrane region" description="Helical" evidence="7">
    <location>
        <begin position="1347"/>
        <end position="1364"/>
    </location>
</feature>
<feature type="compositionally biased region" description="Low complexity" evidence="6">
    <location>
        <begin position="735"/>
        <end position="744"/>
    </location>
</feature>
<evidence type="ECO:0000256" key="3">
    <source>
        <dbReference type="ARBA" id="ARBA00022737"/>
    </source>
</evidence>
<dbReference type="Pfam" id="PF00400">
    <property type="entry name" value="WD40"/>
    <property type="match status" value="1"/>
</dbReference>
<dbReference type="GO" id="GO:0005216">
    <property type="term" value="F:monoatomic ion channel activity"/>
    <property type="evidence" value="ECO:0007669"/>
    <property type="project" value="InterPro"/>
</dbReference>
<feature type="transmembrane region" description="Helical" evidence="7">
    <location>
        <begin position="1264"/>
        <end position="1285"/>
    </location>
</feature>
<evidence type="ECO:0000256" key="4">
    <source>
        <dbReference type="ARBA" id="ARBA00022989"/>
    </source>
</evidence>
<dbReference type="InterPro" id="IPR015943">
    <property type="entry name" value="WD40/YVTN_repeat-like_dom_sf"/>
</dbReference>
<keyword evidence="2 7" id="KW-0812">Transmembrane</keyword>
<feature type="transmembrane region" description="Helical" evidence="7">
    <location>
        <begin position="1306"/>
        <end position="1327"/>
    </location>
</feature>
<evidence type="ECO:0000313" key="10">
    <source>
        <dbReference type="Proteomes" id="UP001515480"/>
    </source>
</evidence>
<comment type="caution">
    <text evidence="9">The sequence shown here is derived from an EMBL/GenBank/DDBJ whole genome shotgun (WGS) entry which is preliminary data.</text>
</comment>
<feature type="region of interest" description="Disordered" evidence="6">
    <location>
        <begin position="717"/>
        <end position="748"/>
    </location>
</feature>
<evidence type="ECO:0000313" key="9">
    <source>
        <dbReference type="EMBL" id="KAL1503599.1"/>
    </source>
</evidence>
<keyword evidence="5 7" id="KW-0472">Membrane</keyword>
<dbReference type="InterPro" id="IPR005821">
    <property type="entry name" value="Ion_trans_dom"/>
</dbReference>
<feature type="compositionally biased region" description="Pro residues" evidence="6">
    <location>
        <begin position="724"/>
        <end position="734"/>
    </location>
</feature>
<feature type="transmembrane region" description="Helical" evidence="7">
    <location>
        <begin position="1456"/>
        <end position="1478"/>
    </location>
</feature>
<proteinExistence type="predicted"/>
<protein>
    <recommendedName>
        <fullName evidence="8">Ion transport domain-containing protein</fullName>
    </recommendedName>
</protein>
<dbReference type="Proteomes" id="UP001515480">
    <property type="component" value="Unassembled WGS sequence"/>
</dbReference>
<evidence type="ECO:0000256" key="7">
    <source>
        <dbReference type="SAM" id="Phobius"/>
    </source>
</evidence>
<dbReference type="PANTHER" id="PTHR10582:SF2">
    <property type="entry name" value="INACTIVE"/>
    <property type="match status" value="1"/>
</dbReference>
<dbReference type="GO" id="GO:0005886">
    <property type="term" value="C:plasma membrane"/>
    <property type="evidence" value="ECO:0007669"/>
    <property type="project" value="TreeGrafter"/>
</dbReference>
<dbReference type="PANTHER" id="PTHR10582">
    <property type="entry name" value="TRANSIENT RECEPTOR POTENTIAL ION CHANNEL PROTEIN"/>
    <property type="match status" value="1"/>
</dbReference>
<evidence type="ECO:0000259" key="8">
    <source>
        <dbReference type="Pfam" id="PF00520"/>
    </source>
</evidence>
<dbReference type="InterPro" id="IPR036322">
    <property type="entry name" value="WD40_repeat_dom_sf"/>
</dbReference>
<comment type="subcellular location">
    <subcellularLocation>
        <location evidence="1">Membrane</location>
        <topology evidence="1">Multi-pass membrane protein</topology>
    </subcellularLocation>
</comment>
<feature type="domain" description="Ion transport" evidence="8">
    <location>
        <begin position="1354"/>
        <end position="1484"/>
    </location>
</feature>
<reference evidence="9 10" key="1">
    <citation type="journal article" date="2024" name="Science">
        <title>Giant polyketide synthase enzymes in the biosynthesis of giant marine polyether toxins.</title>
        <authorList>
            <person name="Fallon T.R."/>
            <person name="Shende V.V."/>
            <person name="Wierzbicki I.H."/>
            <person name="Pendleton A.L."/>
            <person name="Watervoot N.F."/>
            <person name="Auber R.P."/>
            <person name="Gonzalez D.J."/>
            <person name="Wisecaver J.H."/>
            <person name="Moore B.S."/>
        </authorList>
    </citation>
    <scope>NUCLEOTIDE SEQUENCE [LARGE SCALE GENOMIC DNA]</scope>
    <source>
        <strain evidence="9 10">12B1</strain>
    </source>
</reference>
<keyword evidence="10" id="KW-1185">Reference proteome</keyword>
<name>A0AB34IPK2_PRYPA</name>
<feature type="region of interest" description="Disordered" evidence="6">
    <location>
        <begin position="365"/>
        <end position="401"/>
    </location>
</feature>
<dbReference type="InterPro" id="IPR024862">
    <property type="entry name" value="TRPV"/>
</dbReference>
<feature type="transmembrane region" description="Helical" evidence="7">
    <location>
        <begin position="1190"/>
        <end position="1212"/>
    </location>
</feature>
<dbReference type="SUPFAM" id="SSF50978">
    <property type="entry name" value="WD40 repeat-like"/>
    <property type="match status" value="2"/>
</dbReference>
<sequence length="1620" mass="175782">MTTAVESRLTLTGTRAGVQALRIKNFRSRDSGSLCASGSPAGLLLQQKKRRTVLSRVLGIKALLHRNQRNAVAERRGADTSAPREELVDTNKIVRHLQEAVISVAISDDGALCAAGTVGAKVLVFTSADNCEVASFQFQSGVNAVAFCGVRELCSIVVGTFSGFLNTHYAGGRVGGRTPPPDTRKWAGIPFGKMQYVHCLAQSKMGTRLAAGGKGGLVTFYRVELLSFRPCVLHELTRFNAVGDVYGLTMDSSAMILATGGDQKVVQLWRLADAEPADGEDRLSAVITTSFCCKAQVHSLSLTADGGFLAVGTSDSVEVFKLRTRAMPKVATLAINSGSSRRLSRTCLSRLEVRRRLRFRIHSAHKPEDELRKPTSPAVIPPRDSRHFSMEPPPSPRPIKLAASPLFARRPKLSRPRLTKPVEEEKEVHLQIEPMHLLDSNAHQGGVAFAQDSGSILAIGGGFSVNVASLSTGGSLCTLKRSGRVRCVALSRRGDRLLVGGFDQIVSLHVVGGGAAVRQFDSGGRLASSFLQAKRLSRASREHGRVSRLGREKPGVVRRRASVPVVQQSKLSAWTAPTVVRSVHLCASGLRLAIGADSNGAGMIRVFSTELSRQEKDPLLKTWRRAHAVWVVRLSSDGALLAAAGYDCMLTLYDLAFAERQEHAPPPLLEIPFTPTRGPAFIWTLNFSADDAWLSIGCWNGEAAVYRVLRAADASSSPSTPSTLPAPSPAPAAPPAADEAVSTEASERTEAAATLRLATRVVRSDRVYAVALDAKGRHLAVGGRDKKMALYDISALTCAEAEAEAAEPQVLWEVLSDDYIYTVAVSSPESNDEGRPQFCAFGGTSRQLVVLDGRTGSKLLTLPFSSTVWSVQISHVGGNPMLAVGGEFPTLSVINLTTRQVELELPIEGEVCSSICINTQSICYASGSSAFMYGAGGTQSSWQDRPSFSTMTSLITSLASDEGTLLRSVANIISRHPSIVNSTADATRPELGPSLLHWVIENGGSAALLSQLLSAQCPFGLLRDPKGRTVLSPALEQGKSVHMQLLLEAIVSGRFLALPGPMKAVSRTFAHWAYRFPSDFLTLVGSIPLQPEIEILGGRETQDVTLTRMLIRGSPYRCPCRLWDADLEAHTAHKETEQEEIPYEDASGLTGRQGLQEGFCRTTAGGIQALRVPFEGFAGRNDGRVSPLQLILDAVHVTAEYSIFGTIALNVLLEYKWAAFGRRIYTRLCLLNLIDFLVSITFYMTATNHASSDLAELFNDFGSFLALTCIGWLWTTLMALWREVPTAWQAFKKAISLKQFDESERAIGLLTSAVALVPIVTNGLILYGRSQKGALVDVKTRTTESDSWLTTEIVHGLSAVAILLKSMRTCFSFRGFLRFGSLVHMVLTVVQDIGPFLALTSIVMLGFSLALGLVTSDIDDPNFDRHGFISAVSTSVDMGLYATTIDPVTMHRPLVLAFYFPFMLIVQVILLNLLIAIMGESTQRNILRAAMVARYERARLIVDLEPRKNVTGRLDRDMISLSGGARRVKGAFAWLKEQLLEFGTSVEDPRPMWLHVLAPSEAKTENNEKDRGHAMEKEMAAMRKAIAALQAELERRCNDMPSAVERHMRLASTGESISAW</sequence>
<dbReference type="EMBL" id="JBGBPQ010000021">
    <property type="protein sequence ID" value="KAL1503599.1"/>
    <property type="molecule type" value="Genomic_DNA"/>
</dbReference>
<dbReference type="InterPro" id="IPR001680">
    <property type="entry name" value="WD40_rpt"/>
</dbReference>
<dbReference type="GO" id="GO:0098703">
    <property type="term" value="P:calcium ion import across plasma membrane"/>
    <property type="evidence" value="ECO:0007669"/>
    <property type="project" value="TreeGrafter"/>
</dbReference>
<organism evidence="9 10">
    <name type="scientific">Prymnesium parvum</name>
    <name type="common">Toxic golden alga</name>
    <dbReference type="NCBI Taxonomy" id="97485"/>
    <lineage>
        <taxon>Eukaryota</taxon>
        <taxon>Haptista</taxon>
        <taxon>Haptophyta</taxon>
        <taxon>Prymnesiophyceae</taxon>
        <taxon>Prymnesiales</taxon>
        <taxon>Prymnesiaceae</taxon>
        <taxon>Prymnesium</taxon>
    </lineage>
</organism>
<keyword evidence="3" id="KW-0677">Repeat</keyword>
<dbReference type="Pfam" id="PF00520">
    <property type="entry name" value="Ion_trans"/>
    <property type="match status" value="1"/>
</dbReference>
<feature type="transmembrane region" description="Helical" evidence="7">
    <location>
        <begin position="1224"/>
        <end position="1244"/>
    </location>
</feature>
<accession>A0AB34IPK2</accession>